<feature type="active site" evidence="8">
    <location>
        <position position="37"/>
    </location>
</feature>
<comment type="catalytic activity">
    <reaction evidence="8">
        <text>(7R,8S)-7,8-diammoniononanoate + CO2 + ATP = (4R,5S)-dethiobiotin + ADP + phosphate + 3 H(+)</text>
        <dbReference type="Rhea" id="RHEA:15805"/>
        <dbReference type="ChEBI" id="CHEBI:15378"/>
        <dbReference type="ChEBI" id="CHEBI:16526"/>
        <dbReference type="ChEBI" id="CHEBI:30616"/>
        <dbReference type="ChEBI" id="CHEBI:43474"/>
        <dbReference type="ChEBI" id="CHEBI:149469"/>
        <dbReference type="ChEBI" id="CHEBI:149473"/>
        <dbReference type="ChEBI" id="CHEBI:456216"/>
        <dbReference type="EC" id="6.3.3.3"/>
    </reaction>
</comment>
<keyword evidence="7 8" id="KW-0460">Magnesium</keyword>
<feature type="binding site" evidence="8">
    <location>
        <position position="16"/>
    </location>
    <ligand>
        <name>Mg(2+)</name>
        <dbReference type="ChEBI" id="CHEBI:18420"/>
    </ligand>
</feature>
<feature type="binding site" evidence="8">
    <location>
        <position position="53"/>
    </location>
    <ligand>
        <name>Mg(2+)</name>
        <dbReference type="ChEBI" id="CHEBI:18420"/>
    </ligand>
</feature>
<dbReference type="Gene3D" id="3.40.50.300">
    <property type="entry name" value="P-loop containing nucleotide triphosphate hydrolases"/>
    <property type="match status" value="1"/>
</dbReference>
<evidence type="ECO:0000256" key="8">
    <source>
        <dbReference type="HAMAP-Rule" id="MF_00336"/>
    </source>
</evidence>
<evidence type="ECO:0000256" key="7">
    <source>
        <dbReference type="ARBA" id="ARBA00022842"/>
    </source>
</evidence>
<comment type="caution">
    <text evidence="8">Lacks conserved residue(s) required for the propagation of feature annotation.</text>
</comment>
<dbReference type="GO" id="GO:0009102">
    <property type="term" value="P:biotin biosynthetic process"/>
    <property type="evidence" value="ECO:0007669"/>
    <property type="project" value="UniProtKB-UniRule"/>
</dbReference>
<keyword evidence="6 8" id="KW-0067">ATP-binding</keyword>
<dbReference type="GO" id="GO:0000287">
    <property type="term" value="F:magnesium ion binding"/>
    <property type="evidence" value="ECO:0007669"/>
    <property type="project" value="UniProtKB-UniRule"/>
</dbReference>
<comment type="similarity">
    <text evidence="8">Belongs to the dethiobiotin synthetase family.</text>
</comment>
<reference evidence="9" key="1">
    <citation type="journal article" date="2014" name="Genome Biol. Evol.">
        <title>Pangenome evidence for extensive interdomain horizontal transfer affecting lineage core and shell genes in uncultured planktonic thaumarchaeota and euryarchaeota.</title>
        <authorList>
            <person name="Deschamps P."/>
            <person name="Zivanovic Y."/>
            <person name="Moreira D."/>
            <person name="Rodriguez-Valera F."/>
            <person name="Lopez-Garcia P."/>
        </authorList>
    </citation>
    <scope>NUCLEOTIDE SEQUENCE</scope>
</reference>
<comment type="pathway">
    <text evidence="8">Cofactor biosynthesis; biotin biosynthesis; biotin from 7,8-diaminononanoate: step 1/2.</text>
</comment>
<dbReference type="InterPro" id="IPR004472">
    <property type="entry name" value="DTB_synth_BioD"/>
</dbReference>
<dbReference type="GO" id="GO:0005829">
    <property type="term" value="C:cytosol"/>
    <property type="evidence" value="ECO:0007669"/>
    <property type="project" value="TreeGrafter"/>
</dbReference>
<dbReference type="PIRSF" id="PIRSF006755">
    <property type="entry name" value="DTB_synth"/>
    <property type="match status" value="1"/>
</dbReference>
<comment type="subcellular location">
    <subcellularLocation>
        <location evidence="8">Cytoplasm</location>
    </subcellularLocation>
</comment>
<organism evidence="9">
    <name type="scientific">uncultured marine thaumarchaeote KM3_69_B11</name>
    <dbReference type="NCBI Taxonomy" id="1456244"/>
    <lineage>
        <taxon>Archaea</taxon>
        <taxon>Nitrososphaerota</taxon>
        <taxon>environmental samples</taxon>
    </lineage>
</organism>
<keyword evidence="1 8" id="KW-0963">Cytoplasm</keyword>
<dbReference type="NCBIfam" id="TIGR00347">
    <property type="entry name" value="bioD"/>
    <property type="match status" value="1"/>
</dbReference>
<evidence type="ECO:0000256" key="5">
    <source>
        <dbReference type="ARBA" id="ARBA00022756"/>
    </source>
</evidence>
<evidence type="ECO:0000256" key="3">
    <source>
        <dbReference type="ARBA" id="ARBA00022723"/>
    </source>
</evidence>
<evidence type="ECO:0000256" key="4">
    <source>
        <dbReference type="ARBA" id="ARBA00022741"/>
    </source>
</evidence>
<dbReference type="EMBL" id="KF901017">
    <property type="protein sequence ID" value="AIF14980.1"/>
    <property type="molecule type" value="Genomic_DNA"/>
</dbReference>
<dbReference type="HAMAP" id="MF_00336">
    <property type="entry name" value="BioD"/>
    <property type="match status" value="1"/>
</dbReference>
<keyword evidence="4 8" id="KW-0547">Nucleotide-binding</keyword>
<dbReference type="AlphaFoldDB" id="A0A075HIC3"/>
<dbReference type="InterPro" id="IPR027417">
    <property type="entry name" value="P-loop_NTPase"/>
</dbReference>
<comment type="subunit">
    <text evidence="8">Homodimer.</text>
</comment>
<dbReference type="PANTHER" id="PTHR43210">
    <property type="entry name" value="DETHIOBIOTIN SYNTHETASE"/>
    <property type="match status" value="1"/>
</dbReference>
<feature type="binding site" evidence="8">
    <location>
        <position position="41"/>
    </location>
    <ligand>
        <name>substrate</name>
    </ligand>
</feature>
<dbReference type="GO" id="GO:0004141">
    <property type="term" value="F:dethiobiotin synthase activity"/>
    <property type="evidence" value="ECO:0007669"/>
    <property type="project" value="UniProtKB-UniRule"/>
</dbReference>
<evidence type="ECO:0000256" key="1">
    <source>
        <dbReference type="ARBA" id="ARBA00022490"/>
    </source>
</evidence>
<evidence type="ECO:0000256" key="6">
    <source>
        <dbReference type="ARBA" id="ARBA00022840"/>
    </source>
</evidence>
<comment type="function">
    <text evidence="8">Catalyzes a mechanistically unusual reaction, the ATP-dependent insertion of CO2 between the N7 and N8 nitrogen atoms of 7,8-diaminopelargonic acid (DAPA, also called 7,8-diammoniononanoate) to form a ureido ring.</text>
</comment>
<dbReference type="PANTHER" id="PTHR43210:SF5">
    <property type="entry name" value="DETHIOBIOTIN SYNTHETASE"/>
    <property type="match status" value="1"/>
</dbReference>
<dbReference type="FunFam" id="3.40.50.300:FF:000292">
    <property type="entry name" value="ATP-dependent dethiobiotin synthetase BioD"/>
    <property type="match status" value="1"/>
</dbReference>
<dbReference type="EC" id="6.3.3.3" evidence="8"/>
<dbReference type="CDD" id="cd03109">
    <property type="entry name" value="DTBS"/>
    <property type="match status" value="1"/>
</dbReference>
<dbReference type="GO" id="GO:0042803">
    <property type="term" value="F:protein homodimerization activity"/>
    <property type="evidence" value="ECO:0007669"/>
    <property type="project" value="UniProtKB-ARBA"/>
</dbReference>
<keyword evidence="3 8" id="KW-0479">Metal-binding</keyword>
<gene>
    <name evidence="8 9" type="primary">bioD</name>
</gene>
<comment type="cofactor">
    <cofactor evidence="8">
        <name>Mg(2+)</name>
        <dbReference type="ChEBI" id="CHEBI:18420"/>
    </cofactor>
</comment>
<name>A0A075HIC3_9ARCH</name>
<dbReference type="GO" id="GO:0005524">
    <property type="term" value="F:ATP binding"/>
    <property type="evidence" value="ECO:0007669"/>
    <property type="project" value="UniProtKB-UniRule"/>
</dbReference>
<keyword evidence="5 8" id="KW-0093">Biotin biosynthesis</keyword>
<dbReference type="Pfam" id="PF13500">
    <property type="entry name" value="AAA_26"/>
    <property type="match status" value="1"/>
</dbReference>
<proteinExistence type="inferred from homology"/>
<sequence length="231" mass="25730">MKSIFITGTDTDVGKTCVTASIARLLRDEGVDVGVMKPFASGVDTNSDGISDDVRMLIEYSGVTDSPKLVNPYFFEIPSSPFDAAKQLNVEIELSLIYDSFKKLSSEHDLVLVEGIGGVLTPILNRFFLVDLIRKLNLETLIVANSKTGTVNHTLLTYDACTRMNIPINGFVINQITNEGYSLDNLKKQIEQLTSKPVLAEINRIEDFSFERYFVEFKKNTSLSKLGFENL</sequence>
<feature type="binding site" evidence="8">
    <location>
        <position position="114"/>
    </location>
    <ligand>
        <name>Mg(2+)</name>
        <dbReference type="ChEBI" id="CHEBI:18420"/>
    </ligand>
</feature>
<feature type="binding site" evidence="8">
    <location>
        <begin position="114"/>
        <end position="117"/>
    </location>
    <ligand>
        <name>ATP</name>
        <dbReference type="ChEBI" id="CHEBI:30616"/>
    </ligand>
</feature>
<evidence type="ECO:0000313" key="9">
    <source>
        <dbReference type="EMBL" id="AIF14980.1"/>
    </source>
</evidence>
<evidence type="ECO:0000256" key="2">
    <source>
        <dbReference type="ARBA" id="ARBA00022598"/>
    </source>
</evidence>
<keyword evidence="2 8" id="KW-0436">Ligase</keyword>
<protein>
    <recommendedName>
        <fullName evidence="8">ATP-dependent dethiobiotin synthetase BioD</fullName>
        <ecNumber evidence="8">6.3.3.3</ecNumber>
    </recommendedName>
    <alternativeName>
        <fullName evidence="8">DTB synthetase</fullName>
        <shortName evidence="8">DTBS</shortName>
    </alternativeName>
    <alternativeName>
        <fullName evidence="8">Dethiobiotin synthase</fullName>
    </alternativeName>
</protein>
<dbReference type="UniPathway" id="UPA00078">
    <property type="reaction ID" value="UER00161"/>
</dbReference>
<dbReference type="SUPFAM" id="SSF52540">
    <property type="entry name" value="P-loop containing nucleoside triphosphate hydrolases"/>
    <property type="match status" value="1"/>
</dbReference>
<feature type="binding site" evidence="8">
    <location>
        <begin position="174"/>
        <end position="175"/>
    </location>
    <ligand>
        <name>ATP</name>
        <dbReference type="ChEBI" id="CHEBI:30616"/>
    </ligand>
</feature>
<feature type="binding site" evidence="8">
    <location>
        <position position="53"/>
    </location>
    <ligand>
        <name>ATP</name>
        <dbReference type="ChEBI" id="CHEBI:30616"/>
    </ligand>
</feature>
<accession>A0A075HIC3</accession>